<name>A0A9Q3IA00_9BASI</name>
<gene>
    <name evidence="1" type="ORF">O181_070919</name>
</gene>
<accession>A0A9Q3IA00</accession>
<dbReference type="OrthoDB" id="3015916at2759"/>
<comment type="caution">
    <text evidence="1">The sequence shown here is derived from an EMBL/GenBank/DDBJ whole genome shotgun (WGS) entry which is preliminary data.</text>
</comment>
<sequence length="171" mass="19600">MNHILTVFSGSSIFSKIDLCGSYELLRIKEVDEHLKAFRTKYATLLDALSCQDDVYPERGEDLIRNNPINFQQLIKKDEVQPSKFFAVRVDSCSNLIYSINKALWKDSQDRSILQDWGKGKSFEDYSLDPSSQLPLFEDWVVVPSDPTIKLSILQNPLAPPYLATLSKRRL</sequence>
<evidence type="ECO:0000313" key="1">
    <source>
        <dbReference type="EMBL" id="MBW0531204.1"/>
    </source>
</evidence>
<organism evidence="1 2">
    <name type="scientific">Austropuccinia psidii MF-1</name>
    <dbReference type="NCBI Taxonomy" id="1389203"/>
    <lineage>
        <taxon>Eukaryota</taxon>
        <taxon>Fungi</taxon>
        <taxon>Dikarya</taxon>
        <taxon>Basidiomycota</taxon>
        <taxon>Pucciniomycotina</taxon>
        <taxon>Pucciniomycetes</taxon>
        <taxon>Pucciniales</taxon>
        <taxon>Sphaerophragmiaceae</taxon>
        <taxon>Austropuccinia</taxon>
    </lineage>
</organism>
<proteinExistence type="predicted"/>
<keyword evidence="2" id="KW-1185">Reference proteome</keyword>
<protein>
    <submittedName>
        <fullName evidence="1">Uncharacterized protein</fullName>
    </submittedName>
</protein>
<evidence type="ECO:0000313" key="2">
    <source>
        <dbReference type="Proteomes" id="UP000765509"/>
    </source>
</evidence>
<dbReference type="Proteomes" id="UP000765509">
    <property type="component" value="Unassembled WGS sequence"/>
</dbReference>
<dbReference type="AlphaFoldDB" id="A0A9Q3IA00"/>
<reference evidence="1" key="1">
    <citation type="submission" date="2021-03" db="EMBL/GenBank/DDBJ databases">
        <title>Draft genome sequence of rust myrtle Austropuccinia psidii MF-1, a brazilian biotype.</title>
        <authorList>
            <person name="Quecine M.C."/>
            <person name="Pachon D.M.R."/>
            <person name="Bonatelli M.L."/>
            <person name="Correr F.H."/>
            <person name="Franceschini L.M."/>
            <person name="Leite T.F."/>
            <person name="Margarido G.R.A."/>
            <person name="Almeida C.A."/>
            <person name="Ferrarezi J.A."/>
            <person name="Labate C.A."/>
        </authorList>
    </citation>
    <scope>NUCLEOTIDE SEQUENCE</scope>
    <source>
        <strain evidence="1">MF-1</strain>
    </source>
</reference>
<dbReference type="EMBL" id="AVOT02036654">
    <property type="protein sequence ID" value="MBW0531204.1"/>
    <property type="molecule type" value="Genomic_DNA"/>
</dbReference>